<reference evidence="13" key="1">
    <citation type="journal article" date="2020" name="mSystems">
        <title>Genome- and Community-Level Interaction Insights into Carbon Utilization and Element Cycling Functions of Hydrothermarchaeota in Hydrothermal Sediment.</title>
        <authorList>
            <person name="Zhou Z."/>
            <person name="Liu Y."/>
            <person name="Xu W."/>
            <person name="Pan J."/>
            <person name="Luo Z.H."/>
            <person name="Li M."/>
        </authorList>
    </citation>
    <scope>NUCLEOTIDE SEQUENCE</scope>
    <source>
        <strain evidence="13">SpSt-649</strain>
    </source>
</reference>
<dbReference type="GO" id="GO:0006139">
    <property type="term" value="P:nucleobase-containing compound metabolic process"/>
    <property type="evidence" value="ECO:0007669"/>
    <property type="project" value="InterPro"/>
</dbReference>
<evidence type="ECO:0000256" key="4">
    <source>
        <dbReference type="ARBA" id="ARBA00019140"/>
    </source>
</evidence>
<keyword evidence="9" id="KW-0067">ATP-binding</keyword>
<evidence type="ECO:0000256" key="12">
    <source>
        <dbReference type="ARBA" id="ARBA00048478"/>
    </source>
</evidence>
<evidence type="ECO:0000256" key="5">
    <source>
        <dbReference type="ARBA" id="ARBA00022490"/>
    </source>
</evidence>
<name>A0A7C4D241_THEPE</name>
<dbReference type="NCBIfam" id="TIGR02173">
    <property type="entry name" value="cyt_kin_arch"/>
    <property type="match status" value="1"/>
</dbReference>
<keyword evidence="8 13" id="KW-0418">Kinase</keyword>
<accession>A0A7C4D241</accession>
<evidence type="ECO:0000313" key="13">
    <source>
        <dbReference type="EMBL" id="HGM46721.1"/>
    </source>
</evidence>
<evidence type="ECO:0000256" key="11">
    <source>
        <dbReference type="ARBA" id="ARBA00047615"/>
    </source>
</evidence>
<dbReference type="Pfam" id="PF13189">
    <property type="entry name" value="Cytidylate_kin2"/>
    <property type="match status" value="1"/>
</dbReference>
<dbReference type="CDD" id="cd02020">
    <property type="entry name" value="CMPK"/>
    <property type="match status" value="1"/>
</dbReference>
<dbReference type="Gene3D" id="3.40.50.300">
    <property type="entry name" value="P-loop containing nucleotide triphosphate hydrolases"/>
    <property type="match status" value="1"/>
</dbReference>
<dbReference type="SUPFAM" id="SSF52540">
    <property type="entry name" value="P-loop containing nucleoside triphosphate hydrolases"/>
    <property type="match status" value="1"/>
</dbReference>
<dbReference type="EMBL" id="DTBQ01000087">
    <property type="protein sequence ID" value="HGM46721.1"/>
    <property type="molecule type" value="Genomic_DNA"/>
</dbReference>
<keyword evidence="5" id="KW-0963">Cytoplasm</keyword>
<dbReference type="InterPro" id="IPR027417">
    <property type="entry name" value="P-loop_NTPase"/>
</dbReference>
<dbReference type="InterPro" id="IPR011994">
    <property type="entry name" value="Cytidylate_kinase_dom"/>
</dbReference>
<evidence type="ECO:0000256" key="2">
    <source>
        <dbReference type="ARBA" id="ARBA00011005"/>
    </source>
</evidence>
<keyword evidence="6 13" id="KW-0808">Transferase</keyword>
<dbReference type="GO" id="GO:0005524">
    <property type="term" value="F:ATP binding"/>
    <property type="evidence" value="ECO:0007669"/>
    <property type="project" value="UniProtKB-KW"/>
</dbReference>
<comment type="caution">
    <text evidence="13">The sequence shown here is derived from an EMBL/GenBank/DDBJ whole genome shotgun (WGS) entry which is preliminary data.</text>
</comment>
<comment type="subcellular location">
    <subcellularLocation>
        <location evidence="1">Cytoplasm</location>
    </subcellularLocation>
</comment>
<dbReference type="EC" id="2.7.4.25" evidence="3"/>
<evidence type="ECO:0000256" key="6">
    <source>
        <dbReference type="ARBA" id="ARBA00022679"/>
    </source>
</evidence>
<dbReference type="AlphaFoldDB" id="A0A7C4D241"/>
<evidence type="ECO:0000256" key="9">
    <source>
        <dbReference type="ARBA" id="ARBA00022840"/>
    </source>
</evidence>
<comment type="catalytic activity">
    <reaction evidence="11">
        <text>dCMP + ATP = dCDP + ADP</text>
        <dbReference type="Rhea" id="RHEA:25094"/>
        <dbReference type="ChEBI" id="CHEBI:30616"/>
        <dbReference type="ChEBI" id="CHEBI:57566"/>
        <dbReference type="ChEBI" id="CHEBI:58593"/>
        <dbReference type="ChEBI" id="CHEBI:456216"/>
        <dbReference type="EC" id="2.7.4.25"/>
    </reaction>
</comment>
<evidence type="ECO:0000256" key="8">
    <source>
        <dbReference type="ARBA" id="ARBA00022777"/>
    </source>
</evidence>
<evidence type="ECO:0000256" key="7">
    <source>
        <dbReference type="ARBA" id="ARBA00022741"/>
    </source>
</evidence>
<gene>
    <name evidence="13" type="ORF">ENU21_03060</name>
</gene>
<comment type="similarity">
    <text evidence="2">Belongs to the cytidylate kinase family. Type 2 subfamily.</text>
</comment>
<comment type="catalytic activity">
    <reaction evidence="12">
        <text>CMP + ATP = CDP + ADP</text>
        <dbReference type="Rhea" id="RHEA:11600"/>
        <dbReference type="ChEBI" id="CHEBI:30616"/>
        <dbReference type="ChEBI" id="CHEBI:58069"/>
        <dbReference type="ChEBI" id="CHEBI:60377"/>
        <dbReference type="ChEBI" id="CHEBI:456216"/>
        <dbReference type="EC" id="2.7.4.25"/>
    </reaction>
</comment>
<proteinExistence type="inferred from homology"/>
<organism evidence="13">
    <name type="scientific">Thermofilum pendens</name>
    <dbReference type="NCBI Taxonomy" id="2269"/>
    <lineage>
        <taxon>Archaea</taxon>
        <taxon>Thermoproteota</taxon>
        <taxon>Thermoprotei</taxon>
        <taxon>Thermofilales</taxon>
        <taxon>Thermofilaceae</taxon>
        <taxon>Thermofilum</taxon>
    </lineage>
</organism>
<evidence type="ECO:0000256" key="10">
    <source>
        <dbReference type="ARBA" id="ARBA00031231"/>
    </source>
</evidence>
<keyword evidence="7" id="KW-0547">Nucleotide-binding</keyword>
<dbReference type="GO" id="GO:0036431">
    <property type="term" value="F:dCMP kinase activity"/>
    <property type="evidence" value="ECO:0007669"/>
    <property type="project" value="InterPro"/>
</dbReference>
<sequence length="185" mass="21135">MACIIVAISGTPGSGKTTYAKFLAERYGLRYVSGGALFREIARERGYDLVEFHRVAEIEEDIDFLIEERSLREALKGGVVIEGHLAVWVLRSIAHAKIIFDAPLEVRARRIAVRDSKSFSEALEELVKREKSNRERAWKYYGLDVRDYSVADLVINTGLLGEESVKFTLTSFFDRLRLEHPELFH</sequence>
<evidence type="ECO:0000256" key="1">
    <source>
        <dbReference type="ARBA" id="ARBA00004496"/>
    </source>
</evidence>
<protein>
    <recommendedName>
        <fullName evidence="4">Cytidylate kinase</fullName>
        <ecNumber evidence="3">2.7.4.25</ecNumber>
    </recommendedName>
    <alternativeName>
        <fullName evidence="10">Cytidine monophosphate kinase</fullName>
    </alternativeName>
</protein>
<evidence type="ECO:0000256" key="3">
    <source>
        <dbReference type="ARBA" id="ARBA00012906"/>
    </source>
</evidence>
<dbReference type="InterPro" id="IPR011892">
    <property type="entry name" value="Cyt_kin_arch"/>
</dbReference>
<dbReference type="GO" id="GO:0005737">
    <property type="term" value="C:cytoplasm"/>
    <property type="evidence" value="ECO:0007669"/>
    <property type="project" value="UniProtKB-SubCell"/>
</dbReference>